<name>A0A8S9XWV4_APOLU</name>
<dbReference type="InterPro" id="IPR018289">
    <property type="entry name" value="MULE_transposase_dom"/>
</dbReference>
<dbReference type="AlphaFoldDB" id="A0A8S9XWV4"/>
<gene>
    <name evidence="2" type="ORF">GE061_013101</name>
</gene>
<accession>A0A8S9XWV4</accession>
<organism evidence="2 3">
    <name type="scientific">Apolygus lucorum</name>
    <name type="common">Small green plant bug</name>
    <name type="synonym">Lygocoris lucorum</name>
    <dbReference type="NCBI Taxonomy" id="248454"/>
    <lineage>
        <taxon>Eukaryota</taxon>
        <taxon>Metazoa</taxon>
        <taxon>Ecdysozoa</taxon>
        <taxon>Arthropoda</taxon>
        <taxon>Hexapoda</taxon>
        <taxon>Insecta</taxon>
        <taxon>Pterygota</taxon>
        <taxon>Neoptera</taxon>
        <taxon>Paraneoptera</taxon>
        <taxon>Hemiptera</taxon>
        <taxon>Heteroptera</taxon>
        <taxon>Panheteroptera</taxon>
        <taxon>Cimicomorpha</taxon>
        <taxon>Miridae</taxon>
        <taxon>Mirini</taxon>
        <taxon>Apolygus</taxon>
    </lineage>
</organism>
<evidence type="ECO:0000313" key="3">
    <source>
        <dbReference type="Proteomes" id="UP000466442"/>
    </source>
</evidence>
<protein>
    <recommendedName>
        <fullName evidence="1">MULE transposase domain-containing protein</fullName>
    </recommendedName>
</protein>
<proteinExistence type="predicted"/>
<dbReference type="EMBL" id="WIXP02000004">
    <property type="protein sequence ID" value="KAF6212576.1"/>
    <property type="molecule type" value="Genomic_DNA"/>
</dbReference>
<feature type="domain" description="MULE transposase" evidence="1">
    <location>
        <begin position="197"/>
        <end position="289"/>
    </location>
</feature>
<sequence>MVIVLNGQRANSVLYVDDTSDLVYRIDRKRNGTWYMKCHHASCPGRAKIGSMPLEIADDFDFSETLMVQTKDHNHSPEAYLKQVKELKETILKVCASESGDMHQIFKKECAKVPVEIASKLEWAKFYYSMRKVRKSQLPAVPTTMSGLHDAIRTVMPRFGMVDGIEFYHGVVEAAGKTSCMFVTKQLVTVLRASALWHVDGTFKTVPRQPPGKQLVTIMANDGDKVYPVVYVIMPCKEKDSYVAVFETLKNEFGLSPPAVMSDYEASLRAAIKEVYPNTDLKGCWFHYAQAIIKYISTHGLKTALTQDRAFGNMVKMLIALALLPAGDVQAGLAHAKRNIESAGLTEQFEPVMQ</sequence>
<dbReference type="OrthoDB" id="8192602at2759"/>
<dbReference type="Proteomes" id="UP000466442">
    <property type="component" value="Unassembled WGS sequence"/>
</dbReference>
<comment type="caution">
    <text evidence="2">The sequence shown here is derived from an EMBL/GenBank/DDBJ whole genome shotgun (WGS) entry which is preliminary data.</text>
</comment>
<reference evidence="2" key="1">
    <citation type="journal article" date="2021" name="Mol. Ecol. Resour.">
        <title>Apolygus lucorum genome provides insights into omnivorousness and mesophyll feeding.</title>
        <authorList>
            <person name="Liu Y."/>
            <person name="Liu H."/>
            <person name="Wang H."/>
            <person name="Huang T."/>
            <person name="Liu B."/>
            <person name="Yang B."/>
            <person name="Yin L."/>
            <person name="Li B."/>
            <person name="Zhang Y."/>
            <person name="Zhang S."/>
            <person name="Jiang F."/>
            <person name="Zhang X."/>
            <person name="Ren Y."/>
            <person name="Wang B."/>
            <person name="Wang S."/>
            <person name="Lu Y."/>
            <person name="Wu K."/>
            <person name="Fan W."/>
            <person name="Wang G."/>
        </authorList>
    </citation>
    <scope>NUCLEOTIDE SEQUENCE</scope>
    <source>
        <strain evidence="2">12Hb</strain>
    </source>
</reference>
<dbReference type="Pfam" id="PF10551">
    <property type="entry name" value="MULE"/>
    <property type="match status" value="1"/>
</dbReference>
<keyword evidence="3" id="KW-1185">Reference proteome</keyword>
<evidence type="ECO:0000259" key="1">
    <source>
        <dbReference type="Pfam" id="PF10551"/>
    </source>
</evidence>
<evidence type="ECO:0000313" key="2">
    <source>
        <dbReference type="EMBL" id="KAF6212576.1"/>
    </source>
</evidence>